<dbReference type="GO" id="GO:0016301">
    <property type="term" value="F:kinase activity"/>
    <property type="evidence" value="ECO:0007669"/>
    <property type="project" value="UniProtKB-KW"/>
</dbReference>
<dbReference type="STRING" id="1203554.HMPREF1476_00145"/>
<keyword evidence="5" id="KW-0808">Transferase</keyword>
<reference evidence="14 15" key="1">
    <citation type="submission" date="2013-04" db="EMBL/GenBank/DDBJ databases">
        <title>The Genome Sequence of Sutterella wadsworthensis HGA0223.</title>
        <authorList>
            <consortium name="The Broad Institute Genomics Platform"/>
            <person name="Earl A."/>
            <person name="Ward D."/>
            <person name="Feldgarden M."/>
            <person name="Gevers D."/>
            <person name="Schmidt T.M."/>
            <person name="Dover J."/>
            <person name="Dai D."/>
            <person name="Walker B."/>
            <person name="Young S."/>
            <person name="Zeng Q."/>
            <person name="Gargeya S."/>
            <person name="Fitzgerald M."/>
            <person name="Haas B."/>
            <person name="Abouelleil A."/>
            <person name="Allen A.W."/>
            <person name="Alvarado L."/>
            <person name="Arachchi H.M."/>
            <person name="Berlin A.M."/>
            <person name="Chapman S.B."/>
            <person name="Gainer-Dewar J."/>
            <person name="Goldberg J."/>
            <person name="Griggs A."/>
            <person name="Gujja S."/>
            <person name="Hansen M."/>
            <person name="Howarth C."/>
            <person name="Imamovic A."/>
            <person name="Ireland A."/>
            <person name="Larimer J."/>
            <person name="McCowan C."/>
            <person name="Murphy C."/>
            <person name="Pearson M."/>
            <person name="Poon T.W."/>
            <person name="Priest M."/>
            <person name="Roberts A."/>
            <person name="Saif S."/>
            <person name="Shea T."/>
            <person name="Sisk P."/>
            <person name="Sykes S."/>
            <person name="Wortman J."/>
            <person name="Nusbaum C."/>
            <person name="Birren B."/>
        </authorList>
    </citation>
    <scope>NUCLEOTIDE SEQUENCE [LARGE SCALE GENOMIC DNA]</scope>
    <source>
        <strain evidence="14 15">HGA0223</strain>
    </source>
</reference>
<evidence type="ECO:0000256" key="10">
    <source>
        <dbReference type="ARBA" id="ARBA00029409"/>
    </source>
</evidence>
<dbReference type="Gene3D" id="3.30.70.560">
    <property type="entry name" value="7,8-Dihydro-6-hydroxymethylpterin-pyrophosphokinase HPPK"/>
    <property type="match status" value="1"/>
</dbReference>
<gene>
    <name evidence="14" type="ORF">HMPREF1476_00145</name>
</gene>
<dbReference type="EC" id="2.7.6.3" evidence="3"/>
<evidence type="ECO:0000256" key="4">
    <source>
        <dbReference type="ARBA" id="ARBA00016218"/>
    </source>
</evidence>
<dbReference type="CDD" id="cd00483">
    <property type="entry name" value="HPPK"/>
    <property type="match status" value="1"/>
</dbReference>
<dbReference type="GO" id="GO:0046656">
    <property type="term" value="P:folic acid biosynthetic process"/>
    <property type="evidence" value="ECO:0007669"/>
    <property type="project" value="UniProtKB-KW"/>
</dbReference>
<evidence type="ECO:0000256" key="9">
    <source>
        <dbReference type="ARBA" id="ARBA00022909"/>
    </source>
</evidence>
<sequence>MPRAWISLGANLGRPQATLTAAAKALEQSEGIAHLRLSSFYSTSPVDSSGPDYVNAAAAVDTNCSPEALLKLLQRIEYAHGRVRPAGVRNAPRTLDLDLLAYEGEVRSTDGLTLPHPRMYERLFVLVPLAEIEPNWRSPAGLPIAELIEQVIRKDSTQHIRKIS</sequence>
<keyword evidence="6" id="KW-0547">Nucleotide-binding</keyword>
<dbReference type="GO" id="GO:0005524">
    <property type="term" value="F:ATP binding"/>
    <property type="evidence" value="ECO:0007669"/>
    <property type="project" value="UniProtKB-KW"/>
</dbReference>
<keyword evidence="9" id="KW-0289">Folate biosynthesis</keyword>
<comment type="caution">
    <text evidence="14">The sequence shown here is derived from an EMBL/GenBank/DDBJ whole genome shotgun (WGS) entry which is preliminary data.</text>
</comment>
<evidence type="ECO:0000256" key="6">
    <source>
        <dbReference type="ARBA" id="ARBA00022741"/>
    </source>
</evidence>
<dbReference type="EMBL" id="ATCF01000004">
    <property type="protein sequence ID" value="EPE01914.1"/>
    <property type="molecule type" value="Genomic_DNA"/>
</dbReference>
<evidence type="ECO:0000256" key="12">
    <source>
        <dbReference type="ARBA" id="ARBA00033413"/>
    </source>
</evidence>
<feature type="domain" description="7,8-dihydro-6-hydroxymethylpterin-pyrophosphokinase" evidence="13">
    <location>
        <begin position="89"/>
        <end position="100"/>
    </location>
</feature>
<evidence type="ECO:0000313" key="15">
    <source>
        <dbReference type="Proteomes" id="UP000014400"/>
    </source>
</evidence>
<dbReference type="eggNOG" id="COG0801">
    <property type="taxonomic scope" value="Bacteria"/>
</dbReference>
<evidence type="ECO:0000256" key="1">
    <source>
        <dbReference type="ARBA" id="ARBA00005051"/>
    </source>
</evidence>
<dbReference type="PANTHER" id="PTHR43071:SF1">
    <property type="entry name" value="2-AMINO-4-HYDROXY-6-HYDROXYMETHYLDIHYDROPTERIDINE PYROPHOSPHOKINASE"/>
    <property type="match status" value="1"/>
</dbReference>
<comment type="similarity">
    <text evidence="2">Belongs to the HPPK family.</text>
</comment>
<dbReference type="PANTHER" id="PTHR43071">
    <property type="entry name" value="2-AMINO-4-HYDROXY-6-HYDROXYMETHYLDIHYDROPTERIDINE PYROPHOSPHOKINASE"/>
    <property type="match status" value="1"/>
</dbReference>
<name>S3BKZ6_9BURK</name>
<keyword evidence="15" id="KW-1185">Reference proteome</keyword>
<comment type="function">
    <text evidence="10">Catalyzes the transfer of pyrophosphate from adenosine triphosphate (ATP) to 6-hydroxymethyl-7,8-dihydropterin, an enzymatic step in folate biosynthesis pathway.</text>
</comment>
<dbReference type="PATRIC" id="fig|1203554.3.peg.138"/>
<evidence type="ECO:0000256" key="5">
    <source>
        <dbReference type="ARBA" id="ARBA00022679"/>
    </source>
</evidence>
<evidence type="ECO:0000256" key="7">
    <source>
        <dbReference type="ARBA" id="ARBA00022777"/>
    </source>
</evidence>
<accession>S3BKZ6</accession>
<dbReference type="RefSeq" id="WP_005430858.1">
    <property type="nucleotide sequence ID" value="NZ_KE150480.1"/>
</dbReference>
<evidence type="ECO:0000259" key="13">
    <source>
        <dbReference type="PROSITE" id="PS00794"/>
    </source>
</evidence>
<evidence type="ECO:0000256" key="2">
    <source>
        <dbReference type="ARBA" id="ARBA00005810"/>
    </source>
</evidence>
<dbReference type="Proteomes" id="UP000014400">
    <property type="component" value="Unassembled WGS sequence"/>
</dbReference>
<dbReference type="InterPro" id="IPR000550">
    <property type="entry name" value="Hppk"/>
</dbReference>
<keyword evidence="8" id="KW-0067">ATP-binding</keyword>
<dbReference type="NCBIfam" id="TIGR01498">
    <property type="entry name" value="folK"/>
    <property type="match status" value="1"/>
</dbReference>
<dbReference type="InterPro" id="IPR035907">
    <property type="entry name" value="Hppk_sf"/>
</dbReference>
<proteinExistence type="inferred from homology"/>
<evidence type="ECO:0000256" key="8">
    <source>
        <dbReference type="ARBA" id="ARBA00022840"/>
    </source>
</evidence>
<keyword evidence="7 14" id="KW-0418">Kinase</keyword>
<dbReference type="UniPathway" id="UPA00077">
    <property type="reaction ID" value="UER00155"/>
</dbReference>
<evidence type="ECO:0000256" key="3">
    <source>
        <dbReference type="ARBA" id="ARBA00013253"/>
    </source>
</evidence>
<protein>
    <recommendedName>
        <fullName evidence="4">2-amino-4-hydroxy-6-hydroxymethyldihydropteridine pyrophosphokinase</fullName>
        <ecNumber evidence="3">2.7.6.3</ecNumber>
    </recommendedName>
    <alternativeName>
        <fullName evidence="11">6-hydroxymethyl-7,8-dihydropterin pyrophosphokinase</fullName>
    </alternativeName>
    <alternativeName>
        <fullName evidence="12">7,8-dihydro-6-hydroxymethylpterin-pyrophosphokinase</fullName>
    </alternativeName>
</protein>
<dbReference type="GO" id="GO:0003848">
    <property type="term" value="F:2-amino-4-hydroxy-6-hydroxymethyldihydropteridine diphosphokinase activity"/>
    <property type="evidence" value="ECO:0007669"/>
    <property type="project" value="UniProtKB-EC"/>
</dbReference>
<evidence type="ECO:0000313" key="14">
    <source>
        <dbReference type="EMBL" id="EPE01914.1"/>
    </source>
</evidence>
<dbReference type="AlphaFoldDB" id="S3BKZ6"/>
<organism evidence="14 15">
    <name type="scientific">Sutterella wadsworthensis HGA0223</name>
    <dbReference type="NCBI Taxonomy" id="1203554"/>
    <lineage>
        <taxon>Bacteria</taxon>
        <taxon>Pseudomonadati</taxon>
        <taxon>Pseudomonadota</taxon>
        <taxon>Betaproteobacteria</taxon>
        <taxon>Burkholderiales</taxon>
        <taxon>Sutterellaceae</taxon>
        <taxon>Sutterella</taxon>
    </lineage>
</organism>
<comment type="pathway">
    <text evidence="1">Cofactor biosynthesis; tetrahydrofolate biosynthesis; 2-amino-4-hydroxy-6-hydroxymethyl-7,8-dihydropteridine diphosphate from 7,8-dihydroneopterin triphosphate: step 4/4.</text>
</comment>
<dbReference type="Pfam" id="PF01288">
    <property type="entry name" value="HPPK"/>
    <property type="match status" value="1"/>
</dbReference>
<dbReference type="PROSITE" id="PS00794">
    <property type="entry name" value="HPPK"/>
    <property type="match status" value="1"/>
</dbReference>
<dbReference type="SUPFAM" id="SSF55083">
    <property type="entry name" value="6-hydroxymethyl-7,8-dihydropterin pyrophosphokinase, HPPK"/>
    <property type="match status" value="1"/>
</dbReference>
<dbReference type="HOGENOM" id="CLU_097916_2_0_4"/>
<evidence type="ECO:0000256" key="11">
    <source>
        <dbReference type="ARBA" id="ARBA00029766"/>
    </source>
</evidence>
<dbReference type="GO" id="GO:0046654">
    <property type="term" value="P:tetrahydrofolate biosynthetic process"/>
    <property type="evidence" value="ECO:0007669"/>
    <property type="project" value="UniProtKB-UniPathway"/>
</dbReference>